<evidence type="ECO:0000313" key="2">
    <source>
        <dbReference type="EMBL" id="KAG5977108.1"/>
    </source>
</evidence>
<evidence type="ECO:0000313" key="3">
    <source>
        <dbReference type="Proteomes" id="UP000784919"/>
    </source>
</evidence>
<protein>
    <submittedName>
        <fullName evidence="2">Uncharacterized protein</fullName>
    </submittedName>
</protein>
<reference evidence="2" key="1">
    <citation type="journal article" date="2020" name="bioRxiv">
        <title>Whole genome comparisons of ergot fungi reveals the divergence and evolution of species within the genus Claviceps are the result of varying mechanisms driving genome evolution and host range expansion.</title>
        <authorList>
            <person name="Wyka S.A."/>
            <person name="Mondo S.J."/>
            <person name="Liu M."/>
            <person name="Dettman J."/>
            <person name="Nalam V."/>
            <person name="Broders K.D."/>
        </authorList>
    </citation>
    <scope>NUCLEOTIDE SEQUENCE</scope>
    <source>
        <strain evidence="2">CCC 1102</strain>
    </source>
</reference>
<accession>A0A9P7N1L9</accession>
<evidence type="ECO:0000256" key="1">
    <source>
        <dbReference type="SAM" id="SignalP"/>
    </source>
</evidence>
<feature type="signal peptide" evidence="1">
    <location>
        <begin position="1"/>
        <end position="15"/>
    </location>
</feature>
<dbReference type="AlphaFoldDB" id="A0A9P7N1L9"/>
<keyword evidence="1" id="KW-0732">Signal</keyword>
<comment type="caution">
    <text evidence="2">The sequence shown here is derived from an EMBL/GenBank/DDBJ whole genome shotgun (WGS) entry which is preliminary data.</text>
</comment>
<dbReference type="EMBL" id="SRPS01000011">
    <property type="protein sequence ID" value="KAG5977108.1"/>
    <property type="molecule type" value="Genomic_DNA"/>
</dbReference>
<organism evidence="2 3">
    <name type="scientific">Claviceps arundinis</name>
    <dbReference type="NCBI Taxonomy" id="1623583"/>
    <lineage>
        <taxon>Eukaryota</taxon>
        <taxon>Fungi</taxon>
        <taxon>Dikarya</taxon>
        <taxon>Ascomycota</taxon>
        <taxon>Pezizomycotina</taxon>
        <taxon>Sordariomycetes</taxon>
        <taxon>Hypocreomycetidae</taxon>
        <taxon>Hypocreales</taxon>
        <taxon>Clavicipitaceae</taxon>
        <taxon>Claviceps</taxon>
    </lineage>
</organism>
<name>A0A9P7N1L9_9HYPO</name>
<dbReference type="OrthoDB" id="4956390at2759"/>
<proteinExistence type="predicted"/>
<feature type="chain" id="PRO_5040196187" evidence="1">
    <location>
        <begin position="16"/>
        <end position="164"/>
    </location>
</feature>
<sequence length="164" mass="17660">MRLLTLLTSACGALALATGPVHRPTDQQAVDSSAPLSLEHAALEVHDFTRRDEKALSVGKRNTILNGLKLPTTASPASVALMGVKIIYNMAGHFVKEGSRYIYHYYVQSMEVINELEERMAVEITAAGQTVIDAHLSQSQSATGTVPAGAQTFALVLRDLNNEL</sequence>
<dbReference type="Proteomes" id="UP000784919">
    <property type="component" value="Unassembled WGS sequence"/>
</dbReference>
<gene>
    <name evidence="2" type="ORF">E4U56_000512</name>
</gene>